<gene>
    <name evidence="1" type="ORF">CVT25_001325</name>
</gene>
<name>A0A409XEQ3_PSICY</name>
<accession>A0A409XEQ3</accession>
<dbReference type="STRING" id="93625.A0A409XEQ3"/>
<dbReference type="EMBL" id="NHYD01001919">
    <property type="protein sequence ID" value="PPQ89246.1"/>
    <property type="molecule type" value="Genomic_DNA"/>
</dbReference>
<dbReference type="AlphaFoldDB" id="A0A409XEQ3"/>
<dbReference type="Proteomes" id="UP000283269">
    <property type="component" value="Unassembled WGS sequence"/>
</dbReference>
<reference evidence="1 2" key="1">
    <citation type="journal article" date="2018" name="Evol. Lett.">
        <title>Horizontal gene cluster transfer increased hallucinogenic mushroom diversity.</title>
        <authorList>
            <person name="Reynolds H.T."/>
            <person name="Vijayakumar V."/>
            <person name="Gluck-Thaler E."/>
            <person name="Korotkin H.B."/>
            <person name="Matheny P.B."/>
            <person name="Slot J.C."/>
        </authorList>
    </citation>
    <scope>NUCLEOTIDE SEQUENCE [LARGE SCALE GENOMIC DNA]</scope>
    <source>
        <strain evidence="1 2">2631</strain>
    </source>
</reference>
<evidence type="ECO:0000313" key="1">
    <source>
        <dbReference type="EMBL" id="PPQ89246.1"/>
    </source>
</evidence>
<organism evidence="1 2">
    <name type="scientific">Psilocybe cyanescens</name>
    <dbReference type="NCBI Taxonomy" id="93625"/>
    <lineage>
        <taxon>Eukaryota</taxon>
        <taxon>Fungi</taxon>
        <taxon>Dikarya</taxon>
        <taxon>Basidiomycota</taxon>
        <taxon>Agaricomycotina</taxon>
        <taxon>Agaricomycetes</taxon>
        <taxon>Agaricomycetidae</taxon>
        <taxon>Agaricales</taxon>
        <taxon>Agaricineae</taxon>
        <taxon>Strophariaceae</taxon>
        <taxon>Psilocybe</taxon>
    </lineage>
</organism>
<sequence length="134" mass="15419">MYINGAAALRIVLVYIGLETLKVLIEIFGRNVGIKSTPAGGYNEKFAFSMPLIETYSYFITEAERLSLSHIELVRYSKKFDVECDSMFLPFPLRRWLAIEIPIQGVPRSTKHDVLKSYGHLTKKPNYLKFRNLT</sequence>
<dbReference type="OrthoDB" id="3028473at2759"/>
<evidence type="ECO:0000313" key="2">
    <source>
        <dbReference type="Proteomes" id="UP000283269"/>
    </source>
</evidence>
<protein>
    <submittedName>
        <fullName evidence="1">Uncharacterized protein</fullName>
    </submittedName>
</protein>
<keyword evidence="2" id="KW-1185">Reference proteome</keyword>
<comment type="caution">
    <text evidence="1">The sequence shown here is derived from an EMBL/GenBank/DDBJ whole genome shotgun (WGS) entry which is preliminary data.</text>
</comment>
<dbReference type="InParanoid" id="A0A409XEQ3"/>
<proteinExistence type="predicted"/>